<dbReference type="InterPro" id="IPR036907">
    <property type="entry name" value="5'-Nucleotdase_C_sf"/>
</dbReference>
<dbReference type="PRINTS" id="PR01607">
    <property type="entry name" value="APYRASEFAMLY"/>
</dbReference>
<protein>
    <submittedName>
        <fullName evidence="4">2',3'-cyclic-nucleotide 2'-phosphodiesterase (5'-nucleotidase family)</fullName>
    </submittedName>
</protein>
<dbReference type="InterPro" id="IPR006146">
    <property type="entry name" value="5'-Nucleotdase_CS"/>
</dbReference>
<dbReference type="SUPFAM" id="SSF56300">
    <property type="entry name" value="Metallo-dependent phosphatases"/>
    <property type="match status" value="1"/>
</dbReference>
<evidence type="ECO:0000313" key="5">
    <source>
        <dbReference type="Proteomes" id="UP001231362"/>
    </source>
</evidence>
<evidence type="ECO:0000256" key="1">
    <source>
        <dbReference type="ARBA" id="ARBA00022729"/>
    </source>
</evidence>
<dbReference type="InterPro" id="IPR008334">
    <property type="entry name" value="5'-Nucleotdase_C"/>
</dbReference>
<keyword evidence="1 2" id="KW-0732">Signal</keyword>
<dbReference type="Pfam" id="PF00149">
    <property type="entry name" value="Metallophos"/>
    <property type="match status" value="1"/>
</dbReference>
<dbReference type="InterPro" id="IPR004843">
    <property type="entry name" value="Calcineurin-like_PHP"/>
</dbReference>
<dbReference type="PANTHER" id="PTHR11575:SF24">
    <property type="entry name" value="5'-NUCLEOTIDASE"/>
    <property type="match status" value="1"/>
</dbReference>
<keyword evidence="2" id="KW-0547">Nucleotide-binding</keyword>
<dbReference type="Pfam" id="PF02872">
    <property type="entry name" value="5_nucleotid_C"/>
    <property type="match status" value="1"/>
</dbReference>
<dbReference type="InterPro" id="IPR029052">
    <property type="entry name" value="Metallo-depent_PP-like"/>
</dbReference>
<feature type="signal peptide" evidence="2">
    <location>
        <begin position="1"/>
        <end position="31"/>
    </location>
</feature>
<organism evidence="4 5">
    <name type="scientific">Anoxybacillus andreesenii</name>
    <dbReference type="NCBI Taxonomy" id="1325932"/>
    <lineage>
        <taxon>Bacteria</taxon>
        <taxon>Bacillati</taxon>
        <taxon>Bacillota</taxon>
        <taxon>Bacilli</taxon>
        <taxon>Bacillales</taxon>
        <taxon>Anoxybacillaceae</taxon>
        <taxon>Anoxybacillus</taxon>
    </lineage>
</organism>
<dbReference type="InterPro" id="IPR001119">
    <property type="entry name" value="SLH_dom"/>
</dbReference>
<dbReference type="RefSeq" id="WP_307148820.1">
    <property type="nucleotide sequence ID" value="NZ_JAUSTU010000002.1"/>
</dbReference>
<keyword evidence="5" id="KW-1185">Reference proteome</keyword>
<evidence type="ECO:0000259" key="3">
    <source>
        <dbReference type="PROSITE" id="PS51272"/>
    </source>
</evidence>
<dbReference type="Pfam" id="PF00395">
    <property type="entry name" value="SLH"/>
    <property type="match status" value="3"/>
</dbReference>
<dbReference type="EMBL" id="JAUSTU010000002">
    <property type="protein sequence ID" value="MDQ0154204.1"/>
    <property type="molecule type" value="Genomic_DNA"/>
</dbReference>
<sequence length="742" mass="80458">MSYQPKLYRKFLASITAVAVVASMAVPAASADTTSTVQTKKFSDVKDDYWAAKEIYSLVEKGIIKGYQDNTYKPNQPIIRGHVANLLTTALNLTVPSDLKAFDDVDSKSEFAKGAAATKAAGIFEGYDKRFNAKGVLTREQMASVLVRAFNLKTPVKGQEIKFTDSKKIGSAHQADVIVLAQNGITLGNKDGSFDPQGAVTRASFAVFLERALKTLDKDTYDLAVMHTNDTHANLDSVAKKATAIKDFRAKNKNSLLIDAGDVMSGTLYFNEFKGQADLEFMNIIGYDVMTFGNHEFDLGSTAEGHKALADFVKSAKFPFVSANVDFSKDTLFNGLYKGGTYTDKPENGNIYSGIVKEVDGEKIGIFGLTTVDTPDISSPEKVEFLDYLAKAEEAVANLEKAGVDKIVAVSHLGYDDNPAIDNDLELAKLVDGIDIIVGGHTHTQLNKPVLINKDENGKEKEPTVIVQANEYNKFLGTLDVEFDENGVIVGYAGELITIADRKEDPETATLLKGYSSKIDEIKNTETGAVAVNKLENPRQSDGKVSVSVRSNETPLGNLISDGMLAKAKEYFPKTVIAVNNGGGIRAEIDKGPITLGEILTTMPYGNTLAVMTLKGTELIAALEHSVKETPKESGGFLHVSGMKFTYDSSKPVGERVISVEVAEEEGKFTPLDKAKEYVIATSTFTAKGGDGYSMFAKAYEEGRVTDLGHTDWSNFLDYVVKLKTVDPKVEGRIIDLAPTKK</sequence>
<dbReference type="PANTHER" id="PTHR11575">
    <property type="entry name" value="5'-NUCLEOTIDASE-RELATED"/>
    <property type="match status" value="1"/>
</dbReference>
<dbReference type="SUPFAM" id="SSF55816">
    <property type="entry name" value="5'-nucleotidase (syn. UDP-sugar hydrolase), C-terminal domain"/>
    <property type="match status" value="1"/>
</dbReference>
<dbReference type="PROSITE" id="PS00785">
    <property type="entry name" value="5_NUCLEOTIDASE_1"/>
    <property type="match status" value="1"/>
</dbReference>
<feature type="domain" description="SLH" evidence="3">
    <location>
        <begin position="38"/>
        <end position="101"/>
    </location>
</feature>
<keyword evidence="2" id="KW-0378">Hydrolase</keyword>
<comment type="caution">
    <text evidence="4">The sequence shown here is derived from an EMBL/GenBank/DDBJ whole genome shotgun (WGS) entry which is preliminary data.</text>
</comment>
<dbReference type="InterPro" id="IPR006179">
    <property type="entry name" value="5_nucleotidase/apyrase"/>
</dbReference>
<reference evidence="4 5" key="1">
    <citation type="submission" date="2023-07" db="EMBL/GenBank/DDBJ databases">
        <title>Genomic Encyclopedia of Type Strains, Phase IV (KMG-IV): sequencing the most valuable type-strain genomes for metagenomic binning, comparative biology and taxonomic classification.</title>
        <authorList>
            <person name="Goeker M."/>
        </authorList>
    </citation>
    <scope>NUCLEOTIDE SEQUENCE [LARGE SCALE GENOMIC DNA]</scope>
    <source>
        <strain evidence="4 5">DSM 23948</strain>
    </source>
</reference>
<name>A0ABT9UZT7_9BACL</name>
<accession>A0ABT9UZT7</accession>
<feature type="domain" description="SLH" evidence="3">
    <location>
        <begin position="102"/>
        <end position="157"/>
    </location>
</feature>
<feature type="chain" id="PRO_5045005826" evidence="2">
    <location>
        <begin position="32"/>
        <end position="742"/>
    </location>
</feature>
<gene>
    <name evidence="4" type="ORF">J2S07_000508</name>
</gene>
<proteinExistence type="inferred from homology"/>
<dbReference type="Proteomes" id="UP001231362">
    <property type="component" value="Unassembled WGS sequence"/>
</dbReference>
<evidence type="ECO:0000313" key="4">
    <source>
        <dbReference type="EMBL" id="MDQ0154204.1"/>
    </source>
</evidence>
<dbReference type="PROSITE" id="PS51272">
    <property type="entry name" value="SLH"/>
    <property type="match status" value="3"/>
</dbReference>
<comment type="similarity">
    <text evidence="2">Belongs to the 5'-nucleotidase family.</text>
</comment>
<dbReference type="Gene3D" id="3.60.21.10">
    <property type="match status" value="1"/>
</dbReference>
<evidence type="ECO:0000256" key="2">
    <source>
        <dbReference type="RuleBase" id="RU362119"/>
    </source>
</evidence>
<dbReference type="Gene3D" id="3.90.780.10">
    <property type="entry name" value="5'-Nucleotidase, C-terminal domain"/>
    <property type="match status" value="1"/>
</dbReference>
<feature type="domain" description="SLH" evidence="3">
    <location>
        <begin position="160"/>
        <end position="223"/>
    </location>
</feature>